<gene>
    <name evidence="2" type="ORF">F4Y08_10275</name>
</gene>
<dbReference type="EMBL" id="VXPY01000074">
    <property type="protein sequence ID" value="MYD90703.1"/>
    <property type="molecule type" value="Genomic_DNA"/>
</dbReference>
<organism evidence="2">
    <name type="scientific">Caldilineaceae bacterium SB0662_bin_9</name>
    <dbReference type="NCBI Taxonomy" id="2605258"/>
    <lineage>
        <taxon>Bacteria</taxon>
        <taxon>Bacillati</taxon>
        <taxon>Chloroflexota</taxon>
        <taxon>Caldilineae</taxon>
        <taxon>Caldilineales</taxon>
        <taxon>Caldilineaceae</taxon>
    </lineage>
</organism>
<protein>
    <submittedName>
        <fullName evidence="2">Uncharacterized protein</fullName>
    </submittedName>
</protein>
<proteinExistence type="predicted"/>
<reference evidence="2" key="1">
    <citation type="submission" date="2019-09" db="EMBL/GenBank/DDBJ databases">
        <title>Characterisation of the sponge microbiome using genome-centric metagenomics.</title>
        <authorList>
            <person name="Engelberts J.P."/>
            <person name="Robbins S.J."/>
            <person name="De Goeij J.M."/>
            <person name="Aranda M."/>
            <person name="Bell S.C."/>
            <person name="Webster N.S."/>
        </authorList>
    </citation>
    <scope>NUCLEOTIDE SEQUENCE</scope>
    <source>
        <strain evidence="2">SB0662_bin_9</strain>
    </source>
</reference>
<evidence type="ECO:0000256" key="1">
    <source>
        <dbReference type="SAM" id="MobiDB-lite"/>
    </source>
</evidence>
<name>A0A6B1DVJ9_9CHLR</name>
<accession>A0A6B1DVJ9</accession>
<comment type="caution">
    <text evidence="2">The sequence shown here is derived from an EMBL/GenBank/DDBJ whole genome shotgun (WGS) entry which is preliminary data.</text>
</comment>
<evidence type="ECO:0000313" key="2">
    <source>
        <dbReference type="EMBL" id="MYD90703.1"/>
    </source>
</evidence>
<feature type="region of interest" description="Disordered" evidence="1">
    <location>
        <begin position="106"/>
        <end position="127"/>
    </location>
</feature>
<dbReference type="AlphaFoldDB" id="A0A6B1DVJ9"/>
<sequence>MYHPTADLLFPHGLIGELRDLRGPAWADLVDHVLSLDETDPDSLAFLLLMVELGECLKCSSESYKFMQGCAVCGSRTIRCFKGSDEDLLQRFEQARRRIQEEYPAVAPLYPSSPPSPNRIEFTHSVS</sequence>